<organism evidence="1 2">
    <name type="scientific">Gluconobacter thailandicus</name>
    <dbReference type="NCBI Taxonomy" id="257438"/>
    <lineage>
        <taxon>Bacteria</taxon>
        <taxon>Pseudomonadati</taxon>
        <taxon>Pseudomonadota</taxon>
        <taxon>Alphaproteobacteria</taxon>
        <taxon>Acetobacterales</taxon>
        <taxon>Acetobacteraceae</taxon>
        <taxon>Gluconobacter</taxon>
    </lineage>
</organism>
<gene>
    <name evidence="1" type="ORF">FXF46_11095</name>
</gene>
<accession>A0AAP9ESZ8</accession>
<evidence type="ECO:0000313" key="1">
    <source>
        <dbReference type="EMBL" id="QEH96791.1"/>
    </source>
</evidence>
<dbReference type="KEGG" id="gti:FXF46_11095"/>
<dbReference type="Proteomes" id="UP000323560">
    <property type="component" value="Chromosome"/>
</dbReference>
<name>A0AAP9ESZ8_GLUTH</name>
<protein>
    <submittedName>
        <fullName evidence="1">Uncharacterized protein</fullName>
    </submittedName>
</protein>
<proteinExistence type="predicted"/>
<dbReference type="AlphaFoldDB" id="A0AAP9ESZ8"/>
<dbReference type="EMBL" id="CP043043">
    <property type="protein sequence ID" value="QEH96791.1"/>
    <property type="molecule type" value="Genomic_DNA"/>
</dbReference>
<reference evidence="1 2" key="1">
    <citation type="submission" date="2019-08" db="EMBL/GenBank/DDBJ databases">
        <title>Gluconobacter frateurii HD924 genome.</title>
        <authorList>
            <person name="Liu Y."/>
            <person name="Zhang P."/>
        </authorList>
    </citation>
    <scope>NUCLEOTIDE SEQUENCE [LARGE SCALE GENOMIC DNA]</scope>
    <source>
        <strain evidence="1 2">HD924</strain>
    </source>
</reference>
<evidence type="ECO:0000313" key="2">
    <source>
        <dbReference type="Proteomes" id="UP000323560"/>
    </source>
</evidence>
<sequence>MTISGMQHYQDQSGFDTFSASEANDGWVSNGQSPEIIFAFCVSDE</sequence>